<comment type="caution">
    <text evidence="1">The sequence shown here is derived from an EMBL/GenBank/DDBJ whole genome shotgun (WGS) entry which is preliminary data.</text>
</comment>
<sequence>MEQHGARLVFPIDVKKKPWEQKLPLHNRWHPDIPPVAVVTVGELFRVEMVDFSGGRITKEYSAEDIKNADPSIVSFCSYLTVLCVPVQLVFYFNVFSSYPYVCMHACMHVCIALGYNNIILAFLKAWFLSVVPVDLKKKPWEQTLPLHNRWHPGIPPVAEIKVREVFRVEMVDWTGGMIKDNDSAIDVKTMDLSSVHYLSGPIRVLDEEGNPAQPGDLLAVEICNLGPLPGDEWGFTASFDRENGGGFLTDHFPCATKAIWYFEGIFAYSPQIPGVRFPGLTHPGIVGTAPSRDLLNIWNDREREVEENGLKHLKLCEVLHSRPLANLPSTKGCHLGKIQKGTPEWEKIATEAARTIPGRENGGNCDIKNLSRGSKVYLPVFIEGANLSTGDMHFSQGDGEIAFCGAIEMSGFLELKCEIIKGGMKEYLTPMGPTPLHVNPIFEIGPVEPRFSEWLVFEGISVDESGRQHYLDASVAYKRAVLNAIDYLSKFGYSKEQMYLLLSCCPCEGRISGIVDSPNAVATLAVPTSIFDQVNSHKRNSGNIHSLYEQQTFDEDRKMSSPYVCWSYHLCISLDIFGMVFDACSVQDIRPKTKVPVGPRLVRTPDVLKCTYDGNLPMTKNPSAMA</sequence>
<dbReference type="InterPro" id="IPR004304">
    <property type="entry name" value="FmdA_AmdA"/>
</dbReference>
<dbReference type="PANTHER" id="PTHR31891">
    <property type="entry name" value="FORMAMIDASE C869.04-RELATED"/>
    <property type="match status" value="1"/>
</dbReference>
<dbReference type="AlphaFoldDB" id="A0A5N5MS25"/>
<proteinExistence type="predicted"/>
<dbReference type="PANTHER" id="PTHR31891:SF1">
    <property type="entry name" value="FORMAMIDASE C869.04-RELATED"/>
    <property type="match status" value="1"/>
</dbReference>
<dbReference type="InterPro" id="IPR054833">
    <property type="entry name" value="FormamaseFmdA"/>
</dbReference>
<dbReference type="GO" id="GO:0016811">
    <property type="term" value="F:hydrolase activity, acting on carbon-nitrogen (but not peptide) bonds, in linear amides"/>
    <property type="evidence" value="ECO:0007669"/>
    <property type="project" value="InterPro"/>
</dbReference>
<dbReference type="EMBL" id="VDCV01000005">
    <property type="protein sequence ID" value="KAB5557011.1"/>
    <property type="molecule type" value="Genomic_DNA"/>
</dbReference>
<evidence type="ECO:0000313" key="1">
    <source>
        <dbReference type="EMBL" id="KAB5557011.1"/>
    </source>
</evidence>
<evidence type="ECO:0000313" key="2">
    <source>
        <dbReference type="Proteomes" id="UP000326939"/>
    </source>
</evidence>
<dbReference type="SUPFAM" id="SSF141130">
    <property type="entry name" value="Acetamidase/Formamidase-like"/>
    <property type="match status" value="1"/>
</dbReference>
<dbReference type="Gene3D" id="2.60.120.580">
    <property type="entry name" value="Acetamidase/Formamidase-like domains"/>
    <property type="match status" value="2"/>
</dbReference>
<name>A0A5N5MS25_9ROSI</name>
<dbReference type="Pfam" id="PF03069">
    <property type="entry name" value="FmdA_AmdA"/>
    <property type="match status" value="2"/>
</dbReference>
<organism evidence="1 2">
    <name type="scientific">Salix brachista</name>
    <dbReference type="NCBI Taxonomy" id="2182728"/>
    <lineage>
        <taxon>Eukaryota</taxon>
        <taxon>Viridiplantae</taxon>
        <taxon>Streptophyta</taxon>
        <taxon>Embryophyta</taxon>
        <taxon>Tracheophyta</taxon>
        <taxon>Spermatophyta</taxon>
        <taxon>Magnoliopsida</taxon>
        <taxon>eudicotyledons</taxon>
        <taxon>Gunneridae</taxon>
        <taxon>Pentapetalae</taxon>
        <taxon>rosids</taxon>
        <taxon>fabids</taxon>
        <taxon>Malpighiales</taxon>
        <taxon>Salicaceae</taxon>
        <taxon>Saliceae</taxon>
        <taxon>Salix</taxon>
    </lineage>
</organism>
<protein>
    <recommendedName>
        <fullName evidence="3">Formamidase</fullName>
    </recommendedName>
</protein>
<dbReference type="Proteomes" id="UP000326939">
    <property type="component" value="Chromosome 5"/>
</dbReference>
<reference evidence="2" key="1">
    <citation type="journal article" date="2019" name="Gigascience">
        <title>De novo genome assembly of the endangered Acer yangbiense, a plant species with extremely small populations endemic to Yunnan Province, China.</title>
        <authorList>
            <person name="Yang J."/>
            <person name="Wariss H.M."/>
            <person name="Tao L."/>
            <person name="Zhang R."/>
            <person name="Yun Q."/>
            <person name="Hollingsworth P."/>
            <person name="Dao Z."/>
            <person name="Luo G."/>
            <person name="Guo H."/>
            <person name="Ma Y."/>
            <person name="Sun W."/>
        </authorList>
    </citation>
    <scope>NUCLEOTIDE SEQUENCE [LARGE SCALE GENOMIC DNA]</scope>
    <source>
        <strain evidence="2">cv. br00</strain>
    </source>
</reference>
<dbReference type="NCBIfam" id="NF045496">
    <property type="entry name" value="FormamaseFmdA"/>
    <property type="match status" value="1"/>
</dbReference>
<accession>A0A5N5MS25</accession>
<gene>
    <name evidence="1" type="ORF">DKX38_007920</name>
</gene>
<evidence type="ECO:0008006" key="3">
    <source>
        <dbReference type="Google" id="ProtNLM"/>
    </source>
</evidence>
<keyword evidence="2" id="KW-1185">Reference proteome</keyword>